<evidence type="ECO:0000313" key="5">
    <source>
        <dbReference type="EMBL" id="QQO07994.1"/>
    </source>
</evidence>
<dbReference type="EMBL" id="CP067089">
    <property type="protein sequence ID" value="QQO07994.1"/>
    <property type="molecule type" value="Genomic_DNA"/>
</dbReference>
<protein>
    <submittedName>
        <fullName evidence="5">Adenylate/guanylate cyclase domain-containing protein</fullName>
    </submittedName>
</protein>
<accession>A0A7T7XKC6</accession>
<dbReference type="PANTHER" id="PTHR43081">
    <property type="entry name" value="ADENYLATE CYCLASE, TERMINAL-DIFFERENTIATION SPECIFIC-RELATED"/>
    <property type="match status" value="1"/>
</dbReference>
<dbReference type="InterPro" id="IPR007890">
    <property type="entry name" value="CHASE2"/>
</dbReference>
<dbReference type="InterPro" id="IPR029787">
    <property type="entry name" value="Nucleotide_cyclase"/>
</dbReference>
<keyword evidence="3" id="KW-0812">Transmembrane</keyword>
<keyword evidence="1" id="KW-0802">TPR repeat</keyword>
<dbReference type="SUPFAM" id="SSF55073">
    <property type="entry name" value="Nucleotide cyclase"/>
    <property type="match status" value="1"/>
</dbReference>
<dbReference type="Pfam" id="PF05226">
    <property type="entry name" value="CHASE2"/>
    <property type="match status" value="1"/>
</dbReference>
<dbReference type="SMART" id="SM01080">
    <property type="entry name" value="CHASE2"/>
    <property type="match status" value="1"/>
</dbReference>
<evidence type="ECO:0000259" key="4">
    <source>
        <dbReference type="PROSITE" id="PS50125"/>
    </source>
</evidence>
<evidence type="ECO:0000256" key="1">
    <source>
        <dbReference type="PROSITE-ProRule" id="PRU00339"/>
    </source>
</evidence>
<keyword evidence="3" id="KW-0472">Membrane</keyword>
<reference evidence="5" key="1">
    <citation type="submission" date="2021-01" db="EMBL/GenBank/DDBJ databases">
        <title>Description of Breznakiella homolactica.</title>
        <authorList>
            <person name="Song Y."/>
            <person name="Brune A."/>
        </authorList>
    </citation>
    <scope>NUCLEOTIDE SEQUENCE</scope>
    <source>
        <strain evidence="5">RmG30</strain>
    </source>
</reference>
<feature type="coiled-coil region" evidence="2">
    <location>
        <begin position="420"/>
        <end position="447"/>
    </location>
</feature>
<dbReference type="CDD" id="cd07302">
    <property type="entry name" value="CHD"/>
    <property type="match status" value="1"/>
</dbReference>
<dbReference type="InterPro" id="IPR019734">
    <property type="entry name" value="TPR_rpt"/>
</dbReference>
<dbReference type="RefSeq" id="WP_215625300.1">
    <property type="nucleotide sequence ID" value="NZ_CP067089.2"/>
</dbReference>
<organism evidence="5 6">
    <name type="scientific">Breznakiella homolactica</name>
    <dbReference type="NCBI Taxonomy" id="2798577"/>
    <lineage>
        <taxon>Bacteria</taxon>
        <taxon>Pseudomonadati</taxon>
        <taxon>Spirochaetota</taxon>
        <taxon>Spirochaetia</taxon>
        <taxon>Spirochaetales</taxon>
        <taxon>Breznakiellaceae</taxon>
        <taxon>Breznakiella</taxon>
    </lineage>
</organism>
<dbReference type="SMART" id="SM00044">
    <property type="entry name" value="CYCc"/>
    <property type="match status" value="1"/>
</dbReference>
<dbReference type="Proteomes" id="UP000595917">
    <property type="component" value="Chromosome"/>
</dbReference>
<evidence type="ECO:0000256" key="3">
    <source>
        <dbReference type="SAM" id="Phobius"/>
    </source>
</evidence>
<gene>
    <name evidence="5" type="ORF">JFL75_13710</name>
</gene>
<dbReference type="GO" id="GO:0004016">
    <property type="term" value="F:adenylate cyclase activity"/>
    <property type="evidence" value="ECO:0007669"/>
    <property type="project" value="UniProtKB-ARBA"/>
</dbReference>
<dbReference type="GO" id="GO:0006171">
    <property type="term" value="P:cAMP biosynthetic process"/>
    <property type="evidence" value="ECO:0007669"/>
    <property type="project" value="TreeGrafter"/>
</dbReference>
<keyword evidence="6" id="KW-1185">Reference proteome</keyword>
<dbReference type="GO" id="GO:0035556">
    <property type="term" value="P:intracellular signal transduction"/>
    <property type="evidence" value="ECO:0007669"/>
    <property type="project" value="InterPro"/>
</dbReference>
<dbReference type="InterPro" id="IPR050697">
    <property type="entry name" value="Adenylyl/Guanylyl_Cyclase_3/4"/>
</dbReference>
<sequence>MTLRNRSILIAFVSAVLFSLLYFAGFFRFAEQRLYDLFLRFRPGRERIEQVVFLDVDDQAISHIGVFPWPRSVMGDGLLRLKEYGVTAAVFDIEYIDESPAGLDDVYLRQLLKKDFDQSFITIDSYVSELFTALRDSRLSLEDALDFSGELSGIISTQRDDLYTKTQGLARDNDEYLSQSSRLFGRTWGTLNLQALPLPEEQADRRIYAQEMFSYPIENDHDYPKSTLADVLPPIPQFMESLEGAGYTNVTIDDDGVRRRIYLAQRVDGYWYLQLAFAPLIHMMGNPDIAMEPGKMTIRGAQMPDGTVQDIFIPLDEKGAMLLDWPKTSYEDSYEHISFGHFSELEETENSLYSLFYNVSDLGYWSQLMDDDFFYYIYLLLQDITACRDGITEARRYAVEENSEEDFEEYLYLKQAYRDMVQEFIELEAMERLIQELELQFSAEAAAELAEETAYLRTLSDNIVSSYNEITTTHNWLMEMLPGKLCIIGRSDTGTTDIGVNPFYGHYVNVGTHAVVLDTILSQSFITPLSQWWSILITLVLVPLVIIAIGGFRPGMRSGLGFGTALLIFGFSLVLFIVKGIFLGPLGPTLAMVVAVVVREVVAFVSSEQEKSFIRKAFSTYLSGAVVEEILNDPSRLQLGGSKRYMSAIFTDVKGFSTISEKLDPEDLVRLLNQYLSAMSNVVLDERGTIDKYEGDAIIAFFGAPIDLPEHALKACRSAIIMKRVERELNTRFIADGLSPSPLLTRIGVNTGNMVVGNMGTEQKMDYTIMGNAVNLAARLEGVNKQYGTWILASDTTVQDAGPSILTRRLDRVRVVGIHEPVQLHEILELRDDAPDYLREKADLFHSGLDFFEAKDWSRAEAAFRKVLDHDPDDGPGGIYLNRCIKYQKTPPAKNWDGVFNLNQK</sequence>
<dbReference type="Pfam" id="PF00211">
    <property type="entry name" value="Guanylate_cyc"/>
    <property type="match status" value="1"/>
</dbReference>
<feature type="transmembrane region" description="Helical" evidence="3">
    <location>
        <begin position="7"/>
        <end position="30"/>
    </location>
</feature>
<dbReference type="InterPro" id="IPR001054">
    <property type="entry name" value="A/G_cyclase"/>
</dbReference>
<keyword evidence="2" id="KW-0175">Coiled coil</keyword>
<keyword evidence="3" id="KW-1133">Transmembrane helix</keyword>
<evidence type="ECO:0000313" key="6">
    <source>
        <dbReference type="Proteomes" id="UP000595917"/>
    </source>
</evidence>
<feature type="transmembrane region" description="Helical" evidence="3">
    <location>
        <begin position="532"/>
        <end position="552"/>
    </location>
</feature>
<evidence type="ECO:0000256" key="2">
    <source>
        <dbReference type="SAM" id="Coils"/>
    </source>
</evidence>
<name>A0A7T7XKC6_9SPIR</name>
<dbReference type="Gene3D" id="3.30.70.1230">
    <property type="entry name" value="Nucleotide cyclase"/>
    <property type="match status" value="1"/>
</dbReference>
<feature type="domain" description="Guanylate cyclase" evidence="4">
    <location>
        <begin position="647"/>
        <end position="781"/>
    </location>
</feature>
<dbReference type="KEGG" id="bhc:JFL75_13710"/>
<feature type="transmembrane region" description="Helical" evidence="3">
    <location>
        <begin position="559"/>
        <end position="582"/>
    </location>
</feature>
<dbReference type="PROSITE" id="PS50005">
    <property type="entry name" value="TPR"/>
    <property type="match status" value="1"/>
</dbReference>
<dbReference type="PANTHER" id="PTHR43081:SF1">
    <property type="entry name" value="ADENYLATE CYCLASE, TERMINAL-DIFFERENTIATION SPECIFIC"/>
    <property type="match status" value="1"/>
</dbReference>
<proteinExistence type="predicted"/>
<dbReference type="AlphaFoldDB" id="A0A7T7XKC6"/>
<dbReference type="PROSITE" id="PS50125">
    <property type="entry name" value="GUANYLATE_CYCLASE_2"/>
    <property type="match status" value="1"/>
</dbReference>
<feature type="repeat" description="TPR" evidence="1">
    <location>
        <begin position="841"/>
        <end position="874"/>
    </location>
</feature>